<keyword evidence="5" id="KW-1185">Reference proteome</keyword>
<dbReference type="Gene3D" id="3.30.70.100">
    <property type="match status" value="1"/>
</dbReference>
<dbReference type="InterPro" id="IPR009799">
    <property type="entry name" value="EthD_dom"/>
</dbReference>
<dbReference type="AlphaFoldDB" id="A0AAN7CMU4"/>
<dbReference type="Proteomes" id="UP001303647">
    <property type="component" value="Unassembled WGS sequence"/>
</dbReference>
<dbReference type="EMBL" id="MU857717">
    <property type="protein sequence ID" value="KAK4244980.1"/>
    <property type="molecule type" value="Genomic_DNA"/>
</dbReference>
<dbReference type="SUPFAM" id="SSF54909">
    <property type="entry name" value="Dimeric alpha+beta barrel"/>
    <property type="match status" value="1"/>
</dbReference>
<evidence type="ECO:0000256" key="1">
    <source>
        <dbReference type="ARBA" id="ARBA00005986"/>
    </source>
</evidence>
<feature type="domain" description="EthD" evidence="3">
    <location>
        <begin position="35"/>
        <end position="131"/>
    </location>
</feature>
<feature type="region of interest" description="Disordered" evidence="2">
    <location>
        <begin position="1"/>
        <end position="21"/>
    </location>
</feature>
<proteinExistence type="inferred from homology"/>
<evidence type="ECO:0000259" key="3">
    <source>
        <dbReference type="Pfam" id="PF07110"/>
    </source>
</evidence>
<dbReference type="InterPro" id="IPR011008">
    <property type="entry name" value="Dimeric_a/b-barrel"/>
</dbReference>
<comment type="caution">
    <text evidence="4">The sequence shown here is derived from an EMBL/GenBank/DDBJ whole genome shotgun (WGS) entry which is preliminary data.</text>
</comment>
<sequence length="159" mass="18431">MTPPQLEASARDLPQPPSEPSHGRLLCLTICGYRKPGMSEEDYRNHMTKVSAPMTRDLMVKYGVIRWTQIHNQSSTRALMSRLYDSQMANLADFDCFSQVVFRSVDDYKRMKEDPWYKEHLVGDHEKFADTQRSLMTIGWIEQFVDQGVVVDGFKEHAK</sequence>
<dbReference type="Pfam" id="PF07110">
    <property type="entry name" value="EthD"/>
    <property type="match status" value="1"/>
</dbReference>
<accession>A0AAN7CMU4</accession>
<dbReference type="GO" id="GO:0016491">
    <property type="term" value="F:oxidoreductase activity"/>
    <property type="evidence" value="ECO:0007669"/>
    <property type="project" value="InterPro"/>
</dbReference>
<name>A0AAN7CMU4_9PEZI</name>
<gene>
    <name evidence="4" type="ORF">C7999DRAFT_16818</name>
</gene>
<evidence type="ECO:0000313" key="4">
    <source>
        <dbReference type="EMBL" id="KAK4244980.1"/>
    </source>
</evidence>
<organism evidence="4 5">
    <name type="scientific">Corynascus novoguineensis</name>
    <dbReference type="NCBI Taxonomy" id="1126955"/>
    <lineage>
        <taxon>Eukaryota</taxon>
        <taxon>Fungi</taxon>
        <taxon>Dikarya</taxon>
        <taxon>Ascomycota</taxon>
        <taxon>Pezizomycotina</taxon>
        <taxon>Sordariomycetes</taxon>
        <taxon>Sordariomycetidae</taxon>
        <taxon>Sordariales</taxon>
        <taxon>Chaetomiaceae</taxon>
        <taxon>Corynascus</taxon>
    </lineage>
</organism>
<evidence type="ECO:0000313" key="5">
    <source>
        <dbReference type="Proteomes" id="UP001303647"/>
    </source>
</evidence>
<protein>
    <submittedName>
        <fullName evidence="4">EthD domain-containing protein</fullName>
    </submittedName>
</protein>
<reference evidence="4" key="1">
    <citation type="journal article" date="2023" name="Mol. Phylogenet. Evol.">
        <title>Genome-scale phylogeny and comparative genomics of the fungal order Sordariales.</title>
        <authorList>
            <person name="Hensen N."/>
            <person name="Bonometti L."/>
            <person name="Westerberg I."/>
            <person name="Brannstrom I.O."/>
            <person name="Guillou S."/>
            <person name="Cros-Aarteil S."/>
            <person name="Calhoun S."/>
            <person name="Haridas S."/>
            <person name="Kuo A."/>
            <person name="Mondo S."/>
            <person name="Pangilinan J."/>
            <person name="Riley R."/>
            <person name="LaButti K."/>
            <person name="Andreopoulos B."/>
            <person name="Lipzen A."/>
            <person name="Chen C."/>
            <person name="Yan M."/>
            <person name="Daum C."/>
            <person name="Ng V."/>
            <person name="Clum A."/>
            <person name="Steindorff A."/>
            <person name="Ohm R.A."/>
            <person name="Martin F."/>
            <person name="Silar P."/>
            <person name="Natvig D.O."/>
            <person name="Lalanne C."/>
            <person name="Gautier V."/>
            <person name="Ament-Velasquez S.L."/>
            <person name="Kruys A."/>
            <person name="Hutchinson M.I."/>
            <person name="Powell A.J."/>
            <person name="Barry K."/>
            <person name="Miller A.N."/>
            <person name="Grigoriev I.V."/>
            <person name="Debuchy R."/>
            <person name="Gladieux P."/>
            <person name="Hiltunen Thoren M."/>
            <person name="Johannesson H."/>
        </authorList>
    </citation>
    <scope>NUCLEOTIDE SEQUENCE</scope>
    <source>
        <strain evidence="4">CBS 359.72</strain>
    </source>
</reference>
<comment type="similarity">
    <text evidence="1">Belongs to the tpcK family.</text>
</comment>
<evidence type="ECO:0000256" key="2">
    <source>
        <dbReference type="SAM" id="MobiDB-lite"/>
    </source>
</evidence>
<reference evidence="4" key="2">
    <citation type="submission" date="2023-05" db="EMBL/GenBank/DDBJ databases">
        <authorList>
            <consortium name="Lawrence Berkeley National Laboratory"/>
            <person name="Steindorff A."/>
            <person name="Hensen N."/>
            <person name="Bonometti L."/>
            <person name="Westerberg I."/>
            <person name="Brannstrom I.O."/>
            <person name="Guillou S."/>
            <person name="Cros-Aarteil S."/>
            <person name="Calhoun S."/>
            <person name="Haridas S."/>
            <person name="Kuo A."/>
            <person name="Mondo S."/>
            <person name="Pangilinan J."/>
            <person name="Riley R."/>
            <person name="Labutti K."/>
            <person name="Andreopoulos B."/>
            <person name="Lipzen A."/>
            <person name="Chen C."/>
            <person name="Yanf M."/>
            <person name="Daum C."/>
            <person name="Ng V."/>
            <person name="Clum A."/>
            <person name="Ohm R."/>
            <person name="Martin F."/>
            <person name="Silar P."/>
            <person name="Natvig D."/>
            <person name="Lalanne C."/>
            <person name="Gautier V."/>
            <person name="Ament-Velasquez S.L."/>
            <person name="Kruys A."/>
            <person name="Hutchinson M.I."/>
            <person name="Powell A.J."/>
            <person name="Barry K."/>
            <person name="Miller A.N."/>
            <person name="Grigoriev I.V."/>
            <person name="Debuchy R."/>
            <person name="Gladieux P."/>
            <person name="Thoren M.H."/>
            <person name="Johannesson H."/>
        </authorList>
    </citation>
    <scope>NUCLEOTIDE SEQUENCE</scope>
    <source>
        <strain evidence="4">CBS 359.72</strain>
    </source>
</reference>